<gene>
    <name evidence="9" type="ORF">IFM89_029668</name>
</gene>
<reference evidence="9 10" key="1">
    <citation type="submission" date="2020-10" db="EMBL/GenBank/DDBJ databases">
        <title>The Coptis chinensis genome and diversification of protoberbering-type alkaloids.</title>
        <authorList>
            <person name="Wang B."/>
            <person name="Shu S."/>
            <person name="Song C."/>
            <person name="Liu Y."/>
        </authorList>
    </citation>
    <scope>NUCLEOTIDE SEQUENCE [LARGE SCALE GENOMIC DNA]</scope>
    <source>
        <strain evidence="9">HL-2020</strain>
        <tissue evidence="9">Leaf</tissue>
    </source>
</reference>
<evidence type="ECO:0000256" key="4">
    <source>
        <dbReference type="ARBA" id="ARBA00022821"/>
    </source>
</evidence>
<evidence type="ECO:0000256" key="8">
    <source>
        <dbReference type="SAM" id="Phobius"/>
    </source>
</evidence>
<evidence type="ECO:0000313" key="10">
    <source>
        <dbReference type="Proteomes" id="UP000631114"/>
    </source>
</evidence>
<dbReference type="GO" id="GO:0006952">
    <property type="term" value="P:defense response"/>
    <property type="evidence" value="ECO:0007669"/>
    <property type="project" value="UniProtKB-KW"/>
</dbReference>
<dbReference type="EMBL" id="JADFTS010000003">
    <property type="protein sequence ID" value="KAF9616414.1"/>
    <property type="molecule type" value="Genomic_DNA"/>
</dbReference>
<dbReference type="PANTHER" id="PTHR31942">
    <property type="entry name" value="MLO-LIKE PROTEIN 1"/>
    <property type="match status" value="1"/>
</dbReference>
<dbReference type="Pfam" id="PF03094">
    <property type="entry name" value="Mlo"/>
    <property type="match status" value="1"/>
</dbReference>
<proteinExistence type="inferred from homology"/>
<comment type="subcellular location">
    <subcellularLocation>
        <location evidence="1">Membrane</location>
        <topology evidence="1">Multi-pass membrane protein</topology>
    </subcellularLocation>
</comment>
<keyword evidence="3 8" id="KW-0812">Transmembrane</keyword>
<evidence type="ECO:0000256" key="3">
    <source>
        <dbReference type="ARBA" id="ARBA00022692"/>
    </source>
</evidence>
<keyword evidence="4" id="KW-0611">Plant defense</keyword>
<evidence type="ECO:0000256" key="1">
    <source>
        <dbReference type="ARBA" id="ARBA00004141"/>
    </source>
</evidence>
<dbReference type="Proteomes" id="UP000631114">
    <property type="component" value="Unassembled WGS sequence"/>
</dbReference>
<keyword evidence="10" id="KW-1185">Reference proteome</keyword>
<comment type="caution">
    <text evidence="9">The sequence shown here is derived from an EMBL/GenBank/DDBJ whole genome shotgun (WGS) entry which is preliminary data.</text>
</comment>
<evidence type="ECO:0000256" key="7">
    <source>
        <dbReference type="ARBA" id="ARBA00023265"/>
    </source>
</evidence>
<keyword evidence="6 8" id="KW-0472">Membrane</keyword>
<dbReference type="AlphaFoldDB" id="A0A835IG80"/>
<evidence type="ECO:0000313" key="9">
    <source>
        <dbReference type="EMBL" id="KAF9616414.1"/>
    </source>
</evidence>
<evidence type="ECO:0000256" key="6">
    <source>
        <dbReference type="ARBA" id="ARBA00023136"/>
    </source>
</evidence>
<evidence type="ECO:0000256" key="5">
    <source>
        <dbReference type="ARBA" id="ARBA00022989"/>
    </source>
</evidence>
<keyword evidence="7" id="KW-0568">Pathogenesis-related protein</keyword>
<name>A0A835IG80_9MAGN</name>
<accession>A0A835IG80</accession>
<dbReference type="InterPro" id="IPR004326">
    <property type="entry name" value="Mlo"/>
</dbReference>
<protein>
    <submittedName>
        <fullName evidence="9">Uncharacterized protein</fullName>
    </submittedName>
</protein>
<evidence type="ECO:0000256" key="2">
    <source>
        <dbReference type="ARBA" id="ARBA00006574"/>
    </source>
</evidence>
<keyword evidence="5 8" id="KW-1133">Transmembrane helix</keyword>
<organism evidence="9 10">
    <name type="scientific">Coptis chinensis</name>
    <dbReference type="NCBI Taxonomy" id="261450"/>
    <lineage>
        <taxon>Eukaryota</taxon>
        <taxon>Viridiplantae</taxon>
        <taxon>Streptophyta</taxon>
        <taxon>Embryophyta</taxon>
        <taxon>Tracheophyta</taxon>
        <taxon>Spermatophyta</taxon>
        <taxon>Magnoliopsida</taxon>
        <taxon>Ranunculales</taxon>
        <taxon>Ranunculaceae</taxon>
        <taxon>Coptidoideae</taxon>
        <taxon>Coptis</taxon>
    </lineage>
</organism>
<dbReference type="OrthoDB" id="1388414at2759"/>
<sequence>MAEDAQSLVYTPTWIVAGVCFVIVFISFGAECLLHHLGKLLKRKEQDALFEALQKLKEGLISQICIPTLLYACMLPCKRDDKSSSEHEIFKNNAFAPAILWNGRRLLSTGTGPEYCAKMVPSTETSKMETEGQLISKQCSFLSLTDDVSQLLLPLRAYNETVVLGSQGAKL</sequence>
<comment type="similarity">
    <text evidence="2">Belongs to the MLO family.</text>
</comment>
<feature type="transmembrane region" description="Helical" evidence="8">
    <location>
        <begin position="12"/>
        <end position="34"/>
    </location>
</feature>
<dbReference type="PANTHER" id="PTHR31942:SF54">
    <property type="entry name" value="MLO-LIKE PROTEIN 13"/>
    <property type="match status" value="1"/>
</dbReference>
<dbReference type="GO" id="GO:0016020">
    <property type="term" value="C:membrane"/>
    <property type="evidence" value="ECO:0007669"/>
    <property type="project" value="UniProtKB-SubCell"/>
</dbReference>